<reference evidence="2 3" key="1">
    <citation type="submission" date="2020-06" db="EMBL/GenBank/DDBJ databases">
        <title>Sulfitobacter algicola sp. nov., isolated from green algae.</title>
        <authorList>
            <person name="Wang C."/>
        </authorList>
    </citation>
    <scope>NUCLEOTIDE SEQUENCE [LARGE SCALE GENOMIC DNA]</scope>
    <source>
        <strain evidence="2 3">1151</strain>
    </source>
</reference>
<feature type="transmembrane region" description="Helical" evidence="1">
    <location>
        <begin position="25"/>
        <end position="47"/>
    </location>
</feature>
<keyword evidence="3" id="KW-1185">Reference proteome</keyword>
<accession>A0ABX2IRI9</accession>
<proteinExistence type="predicted"/>
<dbReference type="RefSeq" id="WP_174138564.1">
    <property type="nucleotide sequence ID" value="NZ_JABUFE010000006.1"/>
</dbReference>
<keyword evidence="1" id="KW-1133">Transmembrane helix</keyword>
<sequence>MADEIETAEVAFTGTSRPGMAYLEWGAIFGGIAVACAISVVLMNFGAAVGLNVGNPLLADGSASWNVLVAGLWVIVVSISAASAGGYLSGRMRSRRDDALESEVEVRDGTHGLVVWAGSTLIVAAIAGVSALAGAFVAAVDTNGFEVTEQTVRFTKNSSIIFAFATAAGPALAAAAAWFSGISGGTHRDGGLSVHDVVPVMLRKRS</sequence>
<organism evidence="2 3">
    <name type="scientific">Parasulfitobacter algicola</name>
    <dbReference type="NCBI Taxonomy" id="2614809"/>
    <lineage>
        <taxon>Bacteria</taxon>
        <taxon>Pseudomonadati</taxon>
        <taxon>Pseudomonadota</taxon>
        <taxon>Alphaproteobacteria</taxon>
        <taxon>Rhodobacterales</taxon>
        <taxon>Roseobacteraceae</taxon>
        <taxon>Parasulfitobacter</taxon>
    </lineage>
</organism>
<feature type="transmembrane region" description="Helical" evidence="1">
    <location>
        <begin position="113"/>
        <end position="140"/>
    </location>
</feature>
<feature type="transmembrane region" description="Helical" evidence="1">
    <location>
        <begin position="160"/>
        <end position="179"/>
    </location>
</feature>
<dbReference type="Proteomes" id="UP000777935">
    <property type="component" value="Unassembled WGS sequence"/>
</dbReference>
<dbReference type="EMBL" id="JABUFE010000006">
    <property type="protein sequence ID" value="NSX55504.1"/>
    <property type="molecule type" value="Genomic_DNA"/>
</dbReference>
<gene>
    <name evidence="2" type="ORF">HRQ87_11875</name>
</gene>
<evidence type="ECO:0000313" key="3">
    <source>
        <dbReference type="Proteomes" id="UP000777935"/>
    </source>
</evidence>
<name>A0ABX2IRI9_9RHOB</name>
<feature type="transmembrane region" description="Helical" evidence="1">
    <location>
        <begin position="67"/>
        <end position="88"/>
    </location>
</feature>
<keyword evidence="1" id="KW-0472">Membrane</keyword>
<evidence type="ECO:0000313" key="2">
    <source>
        <dbReference type="EMBL" id="NSX55504.1"/>
    </source>
</evidence>
<keyword evidence="1" id="KW-0812">Transmembrane</keyword>
<comment type="caution">
    <text evidence="2">The sequence shown here is derived from an EMBL/GenBank/DDBJ whole genome shotgun (WGS) entry which is preliminary data.</text>
</comment>
<protein>
    <submittedName>
        <fullName evidence="2">Uncharacterized protein</fullName>
    </submittedName>
</protein>
<evidence type="ECO:0000256" key="1">
    <source>
        <dbReference type="SAM" id="Phobius"/>
    </source>
</evidence>